<evidence type="ECO:0000313" key="3">
    <source>
        <dbReference type="Proteomes" id="UP001221898"/>
    </source>
</evidence>
<dbReference type="Proteomes" id="UP001221898">
    <property type="component" value="Unassembled WGS sequence"/>
</dbReference>
<evidence type="ECO:0000313" key="2">
    <source>
        <dbReference type="EMBL" id="KAJ8391709.1"/>
    </source>
</evidence>
<dbReference type="AlphaFoldDB" id="A0AAD7WD93"/>
<gene>
    <name evidence="2" type="ORF">AAFF_G00086590</name>
</gene>
<evidence type="ECO:0000256" key="1">
    <source>
        <dbReference type="SAM" id="MobiDB-lite"/>
    </source>
</evidence>
<protein>
    <submittedName>
        <fullName evidence="2">Uncharacterized protein</fullName>
    </submittedName>
</protein>
<accession>A0AAD7WD93</accession>
<feature type="region of interest" description="Disordered" evidence="1">
    <location>
        <begin position="29"/>
        <end position="68"/>
    </location>
</feature>
<comment type="caution">
    <text evidence="2">The sequence shown here is derived from an EMBL/GenBank/DDBJ whole genome shotgun (WGS) entry which is preliminary data.</text>
</comment>
<keyword evidence="3" id="KW-1185">Reference proteome</keyword>
<proteinExistence type="predicted"/>
<organism evidence="2 3">
    <name type="scientific">Aldrovandia affinis</name>
    <dbReference type="NCBI Taxonomy" id="143900"/>
    <lineage>
        <taxon>Eukaryota</taxon>
        <taxon>Metazoa</taxon>
        <taxon>Chordata</taxon>
        <taxon>Craniata</taxon>
        <taxon>Vertebrata</taxon>
        <taxon>Euteleostomi</taxon>
        <taxon>Actinopterygii</taxon>
        <taxon>Neopterygii</taxon>
        <taxon>Teleostei</taxon>
        <taxon>Notacanthiformes</taxon>
        <taxon>Halosauridae</taxon>
        <taxon>Aldrovandia</taxon>
    </lineage>
</organism>
<dbReference type="EMBL" id="JAINUG010000154">
    <property type="protein sequence ID" value="KAJ8391709.1"/>
    <property type="molecule type" value="Genomic_DNA"/>
</dbReference>
<name>A0AAD7WD93_9TELE</name>
<sequence length="68" mass="7193">MRALACRPLLFSRVSCEAPVSLPARSGYRSALPHRQRAPSTGTGADSVMHFKAGGTQATGERSMVHAP</sequence>
<reference evidence="2" key="1">
    <citation type="journal article" date="2023" name="Science">
        <title>Genome structures resolve the early diversification of teleost fishes.</title>
        <authorList>
            <person name="Parey E."/>
            <person name="Louis A."/>
            <person name="Montfort J."/>
            <person name="Bouchez O."/>
            <person name="Roques C."/>
            <person name="Iampietro C."/>
            <person name="Lluch J."/>
            <person name="Castinel A."/>
            <person name="Donnadieu C."/>
            <person name="Desvignes T."/>
            <person name="Floi Bucao C."/>
            <person name="Jouanno E."/>
            <person name="Wen M."/>
            <person name="Mejri S."/>
            <person name="Dirks R."/>
            <person name="Jansen H."/>
            <person name="Henkel C."/>
            <person name="Chen W.J."/>
            <person name="Zahm M."/>
            <person name="Cabau C."/>
            <person name="Klopp C."/>
            <person name="Thompson A.W."/>
            <person name="Robinson-Rechavi M."/>
            <person name="Braasch I."/>
            <person name="Lecointre G."/>
            <person name="Bobe J."/>
            <person name="Postlethwait J.H."/>
            <person name="Berthelot C."/>
            <person name="Roest Crollius H."/>
            <person name="Guiguen Y."/>
        </authorList>
    </citation>
    <scope>NUCLEOTIDE SEQUENCE</scope>
    <source>
        <strain evidence="2">NC1722</strain>
    </source>
</reference>